<dbReference type="Proteomes" id="UP000017836">
    <property type="component" value="Unassembled WGS sequence"/>
</dbReference>
<dbReference type="Gramene" id="ERN15782">
    <property type="protein sequence ID" value="ERN15782"/>
    <property type="gene ID" value="AMTR_s00039p00112210"/>
</dbReference>
<keyword evidence="3 6" id="KW-0863">Zinc-finger</keyword>
<name>U5D2Z3_AMBTC</name>
<evidence type="ECO:0000313" key="10">
    <source>
        <dbReference type="Proteomes" id="UP000017836"/>
    </source>
</evidence>
<dbReference type="KEGG" id="atr:18444075"/>
<dbReference type="OrthoDB" id="2162994at2759"/>
<dbReference type="CDD" id="cd00202">
    <property type="entry name" value="ZnF_GATA"/>
    <property type="match status" value="1"/>
</dbReference>
<dbReference type="PROSITE" id="PS00344">
    <property type="entry name" value="GATA_ZN_FINGER_1"/>
    <property type="match status" value="1"/>
</dbReference>
<evidence type="ECO:0000256" key="5">
    <source>
        <dbReference type="ARBA" id="ARBA00023159"/>
    </source>
</evidence>
<dbReference type="GO" id="GO:0000976">
    <property type="term" value="F:transcription cis-regulatory region binding"/>
    <property type="evidence" value="ECO:0000318"/>
    <property type="project" value="GO_Central"/>
</dbReference>
<evidence type="ECO:0000256" key="6">
    <source>
        <dbReference type="PROSITE-ProRule" id="PRU00094"/>
    </source>
</evidence>
<dbReference type="GO" id="GO:0006357">
    <property type="term" value="P:regulation of transcription by RNA polymerase II"/>
    <property type="evidence" value="ECO:0000318"/>
    <property type="project" value="GO_Central"/>
</dbReference>
<keyword evidence="10" id="KW-1185">Reference proteome</keyword>
<gene>
    <name evidence="9" type="ORF">AMTR_s00039p00112210</name>
</gene>
<accession>U5D2Z3</accession>
<keyword evidence="4" id="KW-0862">Zinc</keyword>
<dbReference type="InterPro" id="IPR000679">
    <property type="entry name" value="Znf_GATA"/>
</dbReference>
<sequence>MDEDISCFSDLFDISDEEIGAPIIFHEFGLHQNLDTADQLIFDIFEPQDFPLLQPTSIFDLSDSNKSNEFCPCPENSDFCSGDSHEFIRENRNFSSDGSHEFSQESGNFDSKDSHEFSGENCGNMQAESTEKHRKKPVTNFYLKPFIRRRTRSKRRRRAGPALSKLWRGVRGSGEVRRCVHCLTQRTPQWRAGPLGPKTLCNACGVRYNSGRLFPEYRPADSPTFIREIHSNSHRKIVEMRKKRFQVSVQLEERSSSS</sequence>
<evidence type="ECO:0000313" key="9">
    <source>
        <dbReference type="EMBL" id="ERN15782.1"/>
    </source>
</evidence>
<dbReference type="Pfam" id="PF00320">
    <property type="entry name" value="GATA"/>
    <property type="match status" value="1"/>
</dbReference>
<dbReference type="SUPFAM" id="SSF57716">
    <property type="entry name" value="Glucocorticoid receptor-like (DNA-binding domain)"/>
    <property type="match status" value="1"/>
</dbReference>
<dbReference type="HOGENOM" id="CLU_1079035_0_0_1"/>
<evidence type="ECO:0000256" key="2">
    <source>
        <dbReference type="ARBA" id="ARBA00022723"/>
    </source>
</evidence>
<reference evidence="10" key="1">
    <citation type="journal article" date="2013" name="Science">
        <title>The Amborella genome and the evolution of flowering plants.</title>
        <authorList>
            <consortium name="Amborella Genome Project"/>
        </authorList>
    </citation>
    <scope>NUCLEOTIDE SEQUENCE [LARGE SCALE GENOMIC DNA]</scope>
</reference>
<dbReference type="PANTHER" id="PTHR45658:SF102">
    <property type="entry name" value="GATA TRANSCRIPTION FACTOR 29"/>
    <property type="match status" value="1"/>
</dbReference>
<dbReference type="GO" id="GO:0008270">
    <property type="term" value="F:zinc ion binding"/>
    <property type="evidence" value="ECO:0007669"/>
    <property type="project" value="UniProtKB-KW"/>
</dbReference>
<comment type="similarity">
    <text evidence="1">Belongs to the type IV zinc-finger family. Class A subfamily.</text>
</comment>
<dbReference type="eggNOG" id="KOG1601">
    <property type="taxonomic scope" value="Eukaryota"/>
</dbReference>
<evidence type="ECO:0000256" key="1">
    <source>
        <dbReference type="ARBA" id="ARBA00005694"/>
    </source>
</evidence>
<dbReference type="Gene3D" id="3.30.50.10">
    <property type="entry name" value="Erythroid Transcription Factor GATA-1, subunit A"/>
    <property type="match status" value="1"/>
</dbReference>
<protein>
    <recommendedName>
        <fullName evidence="8">GATA-type domain-containing protein</fullName>
    </recommendedName>
</protein>
<evidence type="ECO:0000259" key="8">
    <source>
        <dbReference type="PROSITE" id="PS50114"/>
    </source>
</evidence>
<dbReference type="AlphaFoldDB" id="U5D2Z3"/>
<dbReference type="GO" id="GO:0005634">
    <property type="term" value="C:nucleus"/>
    <property type="evidence" value="ECO:0000318"/>
    <property type="project" value="GO_Central"/>
</dbReference>
<keyword evidence="2" id="KW-0479">Metal-binding</keyword>
<dbReference type="InterPro" id="IPR051140">
    <property type="entry name" value="GATA_TF"/>
</dbReference>
<dbReference type="SMART" id="SM00401">
    <property type="entry name" value="ZnF_GATA"/>
    <property type="match status" value="1"/>
</dbReference>
<evidence type="ECO:0000256" key="7">
    <source>
        <dbReference type="SAM" id="MobiDB-lite"/>
    </source>
</evidence>
<dbReference type="InterPro" id="IPR013088">
    <property type="entry name" value="Znf_NHR/GATA"/>
</dbReference>
<organism evidence="9 10">
    <name type="scientific">Amborella trichopoda</name>
    <dbReference type="NCBI Taxonomy" id="13333"/>
    <lineage>
        <taxon>Eukaryota</taxon>
        <taxon>Viridiplantae</taxon>
        <taxon>Streptophyta</taxon>
        <taxon>Embryophyta</taxon>
        <taxon>Tracheophyta</taxon>
        <taxon>Spermatophyta</taxon>
        <taxon>Magnoliopsida</taxon>
        <taxon>Amborellales</taxon>
        <taxon>Amborellaceae</taxon>
        <taxon>Amborella</taxon>
    </lineage>
</organism>
<feature type="region of interest" description="Disordered" evidence="7">
    <location>
        <begin position="96"/>
        <end position="134"/>
    </location>
</feature>
<dbReference type="PANTHER" id="PTHR45658">
    <property type="entry name" value="GATA TRANSCRIPTION FACTOR"/>
    <property type="match status" value="1"/>
</dbReference>
<dbReference type="PROSITE" id="PS50114">
    <property type="entry name" value="GATA_ZN_FINGER_2"/>
    <property type="match status" value="1"/>
</dbReference>
<dbReference type="GO" id="GO:0030154">
    <property type="term" value="P:cell differentiation"/>
    <property type="evidence" value="ECO:0000318"/>
    <property type="project" value="GO_Central"/>
</dbReference>
<dbReference type="EMBL" id="KI392495">
    <property type="protein sequence ID" value="ERN15782.1"/>
    <property type="molecule type" value="Genomic_DNA"/>
</dbReference>
<evidence type="ECO:0000256" key="4">
    <source>
        <dbReference type="ARBA" id="ARBA00022833"/>
    </source>
</evidence>
<evidence type="ECO:0000256" key="3">
    <source>
        <dbReference type="ARBA" id="ARBA00022771"/>
    </source>
</evidence>
<feature type="domain" description="GATA-type" evidence="8">
    <location>
        <begin position="173"/>
        <end position="208"/>
    </location>
</feature>
<keyword evidence="5" id="KW-0010">Activator</keyword>
<dbReference type="FunFam" id="3.30.50.10:FF:000018">
    <property type="entry name" value="GATA transcription factor"/>
    <property type="match status" value="1"/>
</dbReference>
<proteinExistence type="inferred from homology"/>